<reference evidence="1 2" key="1">
    <citation type="journal article" date="2019" name="Sci. Rep.">
        <title>Orb-weaving spider Araneus ventricosus genome elucidates the spidroin gene catalogue.</title>
        <authorList>
            <person name="Kono N."/>
            <person name="Nakamura H."/>
            <person name="Ohtoshi R."/>
            <person name="Moran D.A.P."/>
            <person name="Shinohara A."/>
            <person name="Yoshida Y."/>
            <person name="Fujiwara M."/>
            <person name="Mori M."/>
            <person name="Tomita M."/>
            <person name="Arakawa K."/>
        </authorList>
    </citation>
    <scope>NUCLEOTIDE SEQUENCE [LARGE SCALE GENOMIC DNA]</scope>
</reference>
<proteinExistence type="predicted"/>
<protein>
    <submittedName>
        <fullName evidence="1">Uncharacterized protein</fullName>
    </submittedName>
</protein>
<dbReference type="AlphaFoldDB" id="A0A4Y2E0P0"/>
<evidence type="ECO:0000313" key="2">
    <source>
        <dbReference type="Proteomes" id="UP000499080"/>
    </source>
</evidence>
<keyword evidence="2" id="KW-1185">Reference proteome</keyword>
<evidence type="ECO:0000313" key="1">
    <source>
        <dbReference type="EMBL" id="GBM22217.1"/>
    </source>
</evidence>
<gene>
    <name evidence="1" type="ORF">AVEN_273408_1</name>
</gene>
<sequence>MAADVRVFSSLLFAGRGGENAFNSPNKELSSFSFTTIRRMVSLLVLLRRYIPSKLRYSFVNIRPTNWIREDVIFFSAYLKRFQLSKSDQCSCGGAGTALPLPSHCLGI</sequence>
<organism evidence="1 2">
    <name type="scientific">Araneus ventricosus</name>
    <name type="common">Orbweaver spider</name>
    <name type="synonym">Epeira ventricosa</name>
    <dbReference type="NCBI Taxonomy" id="182803"/>
    <lineage>
        <taxon>Eukaryota</taxon>
        <taxon>Metazoa</taxon>
        <taxon>Ecdysozoa</taxon>
        <taxon>Arthropoda</taxon>
        <taxon>Chelicerata</taxon>
        <taxon>Arachnida</taxon>
        <taxon>Araneae</taxon>
        <taxon>Araneomorphae</taxon>
        <taxon>Entelegynae</taxon>
        <taxon>Araneoidea</taxon>
        <taxon>Araneidae</taxon>
        <taxon>Araneus</taxon>
    </lineage>
</organism>
<accession>A0A4Y2E0P0</accession>
<name>A0A4Y2E0P0_ARAVE</name>
<comment type="caution">
    <text evidence="1">The sequence shown here is derived from an EMBL/GenBank/DDBJ whole genome shotgun (WGS) entry which is preliminary data.</text>
</comment>
<dbReference type="OrthoDB" id="6630138at2759"/>
<dbReference type="EMBL" id="BGPR01000476">
    <property type="protein sequence ID" value="GBM22217.1"/>
    <property type="molecule type" value="Genomic_DNA"/>
</dbReference>
<dbReference type="Proteomes" id="UP000499080">
    <property type="component" value="Unassembled WGS sequence"/>
</dbReference>